<evidence type="ECO:0000313" key="5">
    <source>
        <dbReference type="Proteomes" id="UP000198398"/>
    </source>
</evidence>
<dbReference type="PANTHER" id="PTHR43420">
    <property type="entry name" value="ACETYLTRANSFERASE"/>
    <property type="match status" value="1"/>
</dbReference>
<evidence type="ECO:0000259" key="3">
    <source>
        <dbReference type="PROSITE" id="PS51186"/>
    </source>
</evidence>
<reference evidence="5" key="1">
    <citation type="submission" date="2017-07" db="EMBL/GenBank/DDBJ databases">
        <title>Brachybacterium sp. VR2415.</title>
        <authorList>
            <person name="Tak E.J."/>
            <person name="Bae J.-W."/>
        </authorList>
    </citation>
    <scope>NUCLEOTIDE SEQUENCE [LARGE SCALE GENOMIC DNA]</scope>
    <source>
        <strain evidence="5">VR2415</strain>
    </source>
</reference>
<dbReference type="Pfam" id="PF00583">
    <property type="entry name" value="Acetyltransf_1"/>
    <property type="match status" value="1"/>
</dbReference>
<keyword evidence="2" id="KW-0012">Acyltransferase</keyword>
<evidence type="ECO:0000313" key="4">
    <source>
        <dbReference type="EMBL" id="ASK66402.1"/>
    </source>
</evidence>
<gene>
    <name evidence="4" type="ORF">CFK39_11890</name>
</gene>
<dbReference type="GO" id="GO:0016747">
    <property type="term" value="F:acyltransferase activity, transferring groups other than amino-acyl groups"/>
    <property type="evidence" value="ECO:0007669"/>
    <property type="project" value="InterPro"/>
</dbReference>
<dbReference type="SUPFAM" id="SSF55729">
    <property type="entry name" value="Acyl-CoA N-acyltransferases (Nat)"/>
    <property type="match status" value="2"/>
</dbReference>
<evidence type="ECO:0000256" key="2">
    <source>
        <dbReference type="ARBA" id="ARBA00023315"/>
    </source>
</evidence>
<feature type="domain" description="N-acetyltransferase" evidence="3">
    <location>
        <begin position="190"/>
        <end position="352"/>
    </location>
</feature>
<protein>
    <submittedName>
        <fullName evidence="4">GNAT family N-acetyltransferase</fullName>
    </submittedName>
</protein>
<organism evidence="4 5">
    <name type="scientific">Brachybacterium avium</name>
    <dbReference type="NCBI Taxonomy" id="2017485"/>
    <lineage>
        <taxon>Bacteria</taxon>
        <taxon>Bacillati</taxon>
        <taxon>Actinomycetota</taxon>
        <taxon>Actinomycetes</taxon>
        <taxon>Micrococcales</taxon>
        <taxon>Dermabacteraceae</taxon>
        <taxon>Brachybacterium</taxon>
    </lineage>
</organism>
<feature type="domain" description="N-acetyltransferase" evidence="3">
    <location>
        <begin position="27"/>
        <end position="196"/>
    </location>
</feature>
<proteinExistence type="predicted"/>
<dbReference type="InterPro" id="IPR000182">
    <property type="entry name" value="GNAT_dom"/>
</dbReference>
<accession>A0A220UES6</accession>
<dbReference type="PROSITE" id="PS51186">
    <property type="entry name" value="GNAT"/>
    <property type="match status" value="2"/>
</dbReference>
<name>A0A220UES6_9MICO</name>
<sequence length="352" mass="37849">MSARPDAPLPYTCPVTSTNISLADRPLARTPLTLEDAPALTALLNRIDAADELGEPAEEVSIRELLTMPGLDLERDTLAVRDEDALVAFTVVDVHTSLDRDDRVRCQLMGGVDPAHRRQGLGASLFAWAEERAAQLAAERHPAGAVAVFRAAGGRDPDVDEPEDAPLTGGADARPLLESRGYRRARSWLVMLRELPGAALPEIESEQVRVIAPADEDSEATRLAHLAAFADHWGSAPVSAERWNRWWFSHTARRELASIALDADGTVLAYVVASEDKPGVLHIALVGTRPEARGRGLARAVIARTLSAAAEKGYSSAELEVDAESLTGATRLYDALGFARDAVYATFEKPVG</sequence>
<dbReference type="CDD" id="cd04301">
    <property type="entry name" value="NAT_SF"/>
    <property type="match status" value="2"/>
</dbReference>
<dbReference type="AlphaFoldDB" id="A0A220UES6"/>
<dbReference type="EMBL" id="CP022316">
    <property type="protein sequence ID" value="ASK66402.1"/>
    <property type="molecule type" value="Genomic_DNA"/>
</dbReference>
<evidence type="ECO:0000256" key="1">
    <source>
        <dbReference type="ARBA" id="ARBA00022679"/>
    </source>
</evidence>
<keyword evidence="1 4" id="KW-0808">Transferase</keyword>
<keyword evidence="5" id="KW-1185">Reference proteome</keyword>
<dbReference type="InterPro" id="IPR050680">
    <property type="entry name" value="YpeA/RimI_acetyltransf"/>
</dbReference>
<dbReference type="InterPro" id="IPR016181">
    <property type="entry name" value="Acyl_CoA_acyltransferase"/>
</dbReference>
<dbReference type="KEGG" id="brv:CFK39_11890"/>
<dbReference type="Proteomes" id="UP000198398">
    <property type="component" value="Chromosome"/>
</dbReference>
<dbReference type="OrthoDB" id="9799092at2"/>
<dbReference type="Gene3D" id="3.40.630.30">
    <property type="match status" value="1"/>
</dbReference>